<dbReference type="GO" id="GO:0000160">
    <property type="term" value="P:phosphorelay signal transduction system"/>
    <property type="evidence" value="ECO:0007669"/>
    <property type="project" value="InterPro"/>
</dbReference>
<keyword evidence="1" id="KW-0805">Transcription regulation</keyword>
<reference evidence="7 8" key="1">
    <citation type="submission" date="2016-11" db="EMBL/GenBank/DDBJ databases">
        <authorList>
            <person name="Jaros S."/>
            <person name="Januszkiewicz K."/>
            <person name="Wedrychowicz H."/>
        </authorList>
    </citation>
    <scope>NUCLEOTIDE SEQUENCE [LARGE SCALE GENOMIC DNA]</scope>
    <source>
        <strain evidence="7 8">DSM 26883</strain>
    </source>
</reference>
<organism evidence="7 8">
    <name type="scientific">Bacteroides faecichinchillae</name>
    <dbReference type="NCBI Taxonomy" id="871325"/>
    <lineage>
        <taxon>Bacteria</taxon>
        <taxon>Pseudomonadati</taxon>
        <taxon>Bacteroidota</taxon>
        <taxon>Bacteroidia</taxon>
        <taxon>Bacteroidales</taxon>
        <taxon>Bacteroidaceae</taxon>
        <taxon>Bacteroides</taxon>
    </lineage>
</organism>
<evidence type="ECO:0000256" key="3">
    <source>
        <dbReference type="ARBA" id="ARBA00023163"/>
    </source>
</evidence>
<dbReference type="InterPro" id="IPR011006">
    <property type="entry name" value="CheY-like_superfamily"/>
</dbReference>
<evidence type="ECO:0000313" key="8">
    <source>
        <dbReference type="Proteomes" id="UP000184436"/>
    </source>
</evidence>
<dbReference type="GO" id="GO:0043565">
    <property type="term" value="F:sequence-specific DNA binding"/>
    <property type="evidence" value="ECO:0007669"/>
    <property type="project" value="InterPro"/>
</dbReference>
<keyword evidence="3" id="KW-0804">Transcription</keyword>
<evidence type="ECO:0000313" key="7">
    <source>
        <dbReference type="EMBL" id="SHE73113.1"/>
    </source>
</evidence>
<dbReference type="EMBL" id="FQVD01000005">
    <property type="protein sequence ID" value="SHE73113.1"/>
    <property type="molecule type" value="Genomic_DNA"/>
</dbReference>
<dbReference type="InterPro" id="IPR018060">
    <property type="entry name" value="HTH_AraC"/>
</dbReference>
<dbReference type="SUPFAM" id="SSF52172">
    <property type="entry name" value="CheY-like"/>
    <property type="match status" value="1"/>
</dbReference>
<dbReference type="GO" id="GO:0003700">
    <property type="term" value="F:DNA-binding transcription factor activity"/>
    <property type="evidence" value="ECO:0007669"/>
    <property type="project" value="InterPro"/>
</dbReference>
<evidence type="ECO:0000259" key="5">
    <source>
        <dbReference type="PROSITE" id="PS01124"/>
    </source>
</evidence>
<dbReference type="AlphaFoldDB" id="A0A1M4VW70"/>
<evidence type="ECO:0000256" key="2">
    <source>
        <dbReference type="ARBA" id="ARBA00023125"/>
    </source>
</evidence>
<feature type="domain" description="HTH araC/xylS-type" evidence="5">
    <location>
        <begin position="501"/>
        <end position="600"/>
    </location>
</feature>
<proteinExistence type="predicted"/>
<dbReference type="Gene3D" id="1.10.10.60">
    <property type="entry name" value="Homeodomain-like"/>
    <property type="match status" value="1"/>
</dbReference>
<dbReference type="Gene3D" id="3.40.50.2300">
    <property type="match status" value="1"/>
</dbReference>
<sequence>MRPMNMFLLFIVGFLYPHQTISSYKQSPYQLEDNSYFNYSTTHVQQSKFISPPLLWQASWAYSLEGITIGLLISLMARHRMLHNKRLFSNEKLEIVLYLIQRTQTPLSLIQRLLEDIDSNELPESTSKKMKKILRYTNHVINCHQNIITLDKIKEKIYPDTSNNESDLSTFINTVTNQCRIYANARQIEFRIIKDFNCIKCQINETVMNAALQCLLNKIIDVTPCNGCIEITVSQLEDYWNMKITNCAHNEIGNRNTNSLNSVLMPVYCCGSLRSIKKIVHLHGGKLSGNKHGKAICFQIQIPIHCSCKMKKHMVSEKSKTGNNEVIYPVNTSSEKQIKLIQKASKLPHILLVVSDKEFSDYLCEALTSFYQVTLLEEPDKVYSFACQRGPDTIIIDEIVNGTYGNDLCTQIKSNTEMFDTPIILLLNKNISENYLTYINSGADRLEPRTVSIYALQADIQILIKKRIAQQNKIKKLLSNTTLVNHPEDDIKDDENAQFLKKVEMLLEKNLSTEKYNVDILGLDMGMSRTGFYNKMKEITGKPPANYMLTYKMAKARAYLLEQTYSIGEISTMLGYCDAKYFSKKFKDFYHVSPTRLLKNTLG</sequence>
<dbReference type="PANTHER" id="PTHR43280">
    <property type="entry name" value="ARAC-FAMILY TRANSCRIPTIONAL REGULATOR"/>
    <property type="match status" value="1"/>
</dbReference>
<dbReference type="InterPro" id="IPR001789">
    <property type="entry name" value="Sig_transdc_resp-reg_receiver"/>
</dbReference>
<dbReference type="Proteomes" id="UP000184436">
    <property type="component" value="Unassembled WGS sequence"/>
</dbReference>
<gene>
    <name evidence="7" type="ORF">SAMN05444349_105133</name>
</gene>
<dbReference type="PANTHER" id="PTHR43280:SF2">
    <property type="entry name" value="HTH-TYPE TRANSCRIPTIONAL REGULATOR EXSA"/>
    <property type="match status" value="1"/>
</dbReference>
<name>A0A1M4VW70_9BACE</name>
<feature type="modified residue" description="4-aspartylphosphate" evidence="4">
    <location>
        <position position="397"/>
    </location>
</feature>
<dbReference type="SUPFAM" id="SSF55874">
    <property type="entry name" value="ATPase domain of HSP90 chaperone/DNA topoisomerase II/histidine kinase"/>
    <property type="match status" value="1"/>
</dbReference>
<keyword evidence="2 7" id="KW-0238">DNA-binding</keyword>
<feature type="domain" description="Response regulatory" evidence="6">
    <location>
        <begin position="349"/>
        <end position="464"/>
    </location>
</feature>
<accession>A0A1M4VW70</accession>
<dbReference type="PROSITE" id="PS50110">
    <property type="entry name" value="RESPONSE_REGULATORY"/>
    <property type="match status" value="1"/>
</dbReference>
<dbReference type="SUPFAM" id="SSF46689">
    <property type="entry name" value="Homeodomain-like"/>
    <property type="match status" value="1"/>
</dbReference>
<evidence type="ECO:0000259" key="6">
    <source>
        <dbReference type="PROSITE" id="PS50110"/>
    </source>
</evidence>
<dbReference type="STRING" id="871325.SAMN05444349_105133"/>
<dbReference type="SMART" id="SM00342">
    <property type="entry name" value="HTH_ARAC"/>
    <property type="match status" value="1"/>
</dbReference>
<dbReference type="PROSITE" id="PS01124">
    <property type="entry name" value="HTH_ARAC_FAMILY_2"/>
    <property type="match status" value="1"/>
</dbReference>
<protein>
    <submittedName>
        <fullName evidence="7">AraC-type DNA-binding protein</fullName>
    </submittedName>
</protein>
<evidence type="ECO:0000256" key="4">
    <source>
        <dbReference type="PROSITE-ProRule" id="PRU00169"/>
    </source>
</evidence>
<keyword evidence="4" id="KW-0597">Phosphoprotein</keyword>
<keyword evidence="8" id="KW-1185">Reference proteome</keyword>
<dbReference type="InterPro" id="IPR009057">
    <property type="entry name" value="Homeodomain-like_sf"/>
</dbReference>
<dbReference type="InterPro" id="IPR036890">
    <property type="entry name" value="HATPase_C_sf"/>
</dbReference>
<evidence type="ECO:0000256" key="1">
    <source>
        <dbReference type="ARBA" id="ARBA00023015"/>
    </source>
</evidence>
<dbReference type="Pfam" id="PF12833">
    <property type="entry name" value="HTH_18"/>
    <property type="match status" value="1"/>
</dbReference>